<dbReference type="InterPro" id="IPR037522">
    <property type="entry name" value="HD_GYP_dom"/>
</dbReference>
<evidence type="ECO:0000256" key="1">
    <source>
        <dbReference type="PROSITE-ProRule" id="PRU00169"/>
    </source>
</evidence>
<evidence type="ECO:0000259" key="3">
    <source>
        <dbReference type="PROSITE" id="PS51832"/>
    </source>
</evidence>
<dbReference type="Pfam" id="PF00072">
    <property type="entry name" value="Response_reg"/>
    <property type="match status" value="2"/>
</dbReference>
<dbReference type="CDD" id="cd00077">
    <property type="entry name" value="HDc"/>
    <property type="match status" value="1"/>
</dbReference>
<dbReference type="InterPro" id="IPR001789">
    <property type="entry name" value="Sig_transdc_resp-reg_receiver"/>
</dbReference>
<dbReference type="EMBL" id="AP026709">
    <property type="protein sequence ID" value="BDQ38282.1"/>
    <property type="molecule type" value="Genomic_DNA"/>
</dbReference>
<dbReference type="SUPFAM" id="SSF52172">
    <property type="entry name" value="CheY-like"/>
    <property type="match status" value="2"/>
</dbReference>
<proteinExistence type="predicted"/>
<feature type="domain" description="Response regulatory" evidence="2">
    <location>
        <begin position="132"/>
        <end position="248"/>
    </location>
</feature>
<evidence type="ECO:0008006" key="6">
    <source>
        <dbReference type="Google" id="ProtNLM"/>
    </source>
</evidence>
<evidence type="ECO:0000259" key="2">
    <source>
        <dbReference type="PROSITE" id="PS50110"/>
    </source>
</evidence>
<dbReference type="Proteomes" id="UP001317742">
    <property type="component" value="Chromosome"/>
</dbReference>
<dbReference type="CDD" id="cd00156">
    <property type="entry name" value="REC"/>
    <property type="match status" value="1"/>
</dbReference>
<dbReference type="Gene3D" id="3.40.50.2300">
    <property type="match status" value="2"/>
</dbReference>
<reference evidence="4 5" key="1">
    <citation type="submission" date="2022-08" db="EMBL/GenBank/DDBJ databases">
        <title>Genome Sequence of the sulphate-reducing bacterium, Pseudodesulfovibrio sp. SYK.</title>
        <authorList>
            <person name="Kondo R."/>
            <person name="Kataoka T."/>
        </authorList>
    </citation>
    <scope>NUCLEOTIDE SEQUENCE [LARGE SCALE GENOMIC DNA]</scope>
    <source>
        <strain evidence="4 5">SYK</strain>
    </source>
</reference>
<keyword evidence="1" id="KW-0597">Phosphoprotein</keyword>
<dbReference type="Gene3D" id="1.10.3210.10">
    <property type="entry name" value="Hypothetical protein af1432"/>
    <property type="match status" value="1"/>
</dbReference>
<feature type="modified residue" description="4-aspartylphosphate" evidence="1">
    <location>
        <position position="181"/>
    </location>
</feature>
<dbReference type="SMART" id="SM00471">
    <property type="entry name" value="HDc"/>
    <property type="match status" value="1"/>
</dbReference>
<dbReference type="InterPro" id="IPR003607">
    <property type="entry name" value="HD/PDEase_dom"/>
</dbReference>
<dbReference type="PANTHER" id="PTHR45228:SF1">
    <property type="entry name" value="CYCLIC DI-GMP PHOSPHODIESTERASE TM_0186"/>
    <property type="match status" value="1"/>
</dbReference>
<protein>
    <recommendedName>
        <fullName evidence="6">Response regulator</fullName>
    </recommendedName>
</protein>
<dbReference type="SUPFAM" id="SSF109604">
    <property type="entry name" value="HD-domain/PDEase-like"/>
    <property type="match status" value="1"/>
</dbReference>
<keyword evidence="5" id="KW-1185">Reference proteome</keyword>
<dbReference type="InterPro" id="IPR052020">
    <property type="entry name" value="Cyclic_di-GMP/3'3'-cGAMP_PDE"/>
</dbReference>
<sequence length="463" mass="52018">MTESLKILIADDSTSALYALKKNLAPTDAILTTAMDGFEAREIMEKHSFDLVITDVDMPRLDGLEFCKWIKENPKTNTTPVIILSSRESDQDIDNGFRVGADGYVPKSSAAKELIPRIEQILDRTAMTQDRVLLVVDDSEAIRTFLHNGLSIAGFKVLLARDGNEAMTLLDGISPDLILSDLMMPNMDGRQLCRQIKTRENLKDIPMVIMSSMQDKAVMHRMIHDGAASYITKPFGINNLIQIIEKILSEQFRIMLVERDRLKAERRMTLGSIASLVKALEARDHYTSGHSESVTHIAMQIAKRLNFNDDQMTRLHIAGNLHDLGKIGIRDNVLLKPDKLSTEEFEHIKSHTTVVVDILDPLPGMEDVLVAASSHHERWDGTGYPHGLKGKNIPLLGRIIAVADVFDAMTSDRVYRKGMPKKKIRDIILEGRDKQFCPECVDAFMDWYEQSDGIISPPGDWDN</sequence>
<feature type="domain" description="HD-GYP" evidence="3">
    <location>
        <begin position="265"/>
        <end position="460"/>
    </location>
</feature>
<dbReference type="InterPro" id="IPR011006">
    <property type="entry name" value="CheY-like_superfamily"/>
</dbReference>
<accession>A0ABM8B393</accession>
<feature type="domain" description="Response regulatory" evidence="2">
    <location>
        <begin position="6"/>
        <end position="122"/>
    </location>
</feature>
<evidence type="ECO:0000313" key="5">
    <source>
        <dbReference type="Proteomes" id="UP001317742"/>
    </source>
</evidence>
<evidence type="ECO:0000313" key="4">
    <source>
        <dbReference type="EMBL" id="BDQ38282.1"/>
    </source>
</evidence>
<dbReference type="RefSeq" id="WP_281760781.1">
    <property type="nucleotide sequence ID" value="NZ_AP026709.1"/>
</dbReference>
<dbReference type="PROSITE" id="PS51832">
    <property type="entry name" value="HD_GYP"/>
    <property type="match status" value="1"/>
</dbReference>
<dbReference type="PANTHER" id="PTHR45228">
    <property type="entry name" value="CYCLIC DI-GMP PHOSPHODIESTERASE TM_0186-RELATED"/>
    <property type="match status" value="1"/>
</dbReference>
<feature type="modified residue" description="4-aspartylphosphate" evidence="1">
    <location>
        <position position="55"/>
    </location>
</feature>
<dbReference type="Pfam" id="PF13487">
    <property type="entry name" value="HD_5"/>
    <property type="match status" value="1"/>
</dbReference>
<organism evidence="4 5">
    <name type="scientific">Pseudodesulfovibrio nedwellii</name>
    <dbReference type="NCBI Taxonomy" id="2973072"/>
    <lineage>
        <taxon>Bacteria</taxon>
        <taxon>Pseudomonadati</taxon>
        <taxon>Thermodesulfobacteriota</taxon>
        <taxon>Desulfovibrionia</taxon>
        <taxon>Desulfovibrionales</taxon>
        <taxon>Desulfovibrionaceae</taxon>
    </lineage>
</organism>
<dbReference type="PROSITE" id="PS50110">
    <property type="entry name" value="RESPONSE_REGULATORY"/>
    <property type="match status" value="2"/>
</dbReference>
<dbReference type="SMART" id="SM00448">
    <property type="entry name" value="REC"/>
    <property type="match status" value="2"/>
</dbReference>
<gene>
    <name evidence="4" type="ORF">SYK_26420</name>
</gene>
<name>A0ABM8B393_9BACT</name>